<sequence length="148" mass="16358">MAVIKELLQIKISVWIAGSEDDCVEYDDPDPPRTPASSGDAAHSISKVIESQDNAEYSICCEMDNSLSRAAWTALQIGGIIPSDPSPPQERPTVEGMDLVEIKRLAQERLEQMQDAKPIKREASCEVNVRPRKVYKTDVDGTVDLTED</sequence>
<comment type="caution">
    <text evidence="1">The sequence shown here is derived from an EMBL/GenBank/DDBJ whole genome shotgun (WGS) entry which is preliminary data.</text>
</comment>
<organism evidence="1 2">
    <name type="scientific">Colletotrichum plurivorum</name>
    <dbReference type="NCBI Taxonomy" id="2175906"/>
    <lineage>
        <taxon>Eukaryota</taxon>
        <taxon>Fungi</taxon>
        <taxon>Dikarya</taxon>
        <taxon>Ascomycota</taxon>
        <taxon>Pezizomycotina</taxon>
        <taxon>Sordariomycetes</taxon>
        <taxon>Hypocreomycetidae</taxon>
        <taxon>Glomerellales</taxon>
        <taxon>Glomerellaceae</taxon>
        <taxon>Colletotrichum</taxon>
        <taxon>Colletotrichum orchidearum species complex</taxon>
    </lineage>
</organism>
<accession>A0A8H6NPZ4</accession>
<keyword evidence="2" id="KW-1185">Reference proteome</keyword>
<reference evidence="1" key="1">
    <citation type="journal article" date="2020" name="Phytopathology">
        <title>Genome Sequence Resources of Colletotrichum truncatum, C. plurivorum, C. musicola, and C. sojae: Four Species Pathogenic to Soybean (Glycine max).</title>
        <authorList>
            <person name="Rogerio F."/>
            <person name="Boufleur T.R."/>
            <person name="Ciampi-Guillardi M."/>
            <person name="Sukno S.A."/>
            <person name="Thon M.R."/>
            <person name="Massola Junior N.S."/>
            <person name="Baroncelli R."/>
        </authorList>
    </citation>
    <scope>NUCLEOTIDE SEQUENCE</scope>
    <source>
        <strain evidence="1">LFN00145</strain>
    </source>
</reference>
<dbReference type="Proteomes" id="UP000654918">
    <property type="component" value="Unassembled WGS sequence"/>
</dbReference>
<dbReference type="AlphaFoldDB" id="A0A8H6NPZ4"/>
<protein>
    <submittedName>
        <fullName evidence="1">Uncharacterized protein</fullName>
    </submittedName>
</protein>
<evidence type="ECO:0000313" key="2">
    <source>
        <dbReference type="Proteomes" id="UP000654918"/>
    </source>
</evidence>
<gene>
    <name evidence="1" type="ORF">CPLU01_01096</name>
</gene>
<name>A0A8H6NPZ4_9PEZI</name>
<dbReference type="EMBL" id="WIGO01000007">
    <property type="protein sequence ID" value="KAF6840410.1"/>
    <property type="molecule type" value="Genomic_DNA"/>
</dbReference>
<evidence type="ECO:0000313" key="1">
    <source>
        <dbReference type="EMBL" id="KAF6840410.1"/>
    </source>
</evidence>
<proteinExistence type="predicted"/>